<comment type="caution">
    <text evidence="2">The sequence shown here is derived from an EMBL/GenBank/DDBJ whole genome shotgun (WGS) entry which is preliminary data.</text>
</comment>
<feature type="domain" description="Lantibiotic biosynthesis protein dehydration" evidence="1">
    <location>
        <begin position="92"/>
        <end position="465"/>
    </location>
</feature>
<dbReference type="EMBL" id="FXTZ01000008">
    <property type="protein sequence ID" value="SMP25634.1"/>
    <property type="molecule type" value="Genomic_DNA"/>
</dbReference>
<keyword evidence="3" id="KW-1185">Reference proteome</keyword>
<proteinExistence type="predicted"/>
<accession>A0ABY1P5R5</accession>
<dbReference type="RefSeq" id="WP_283422629.1">
    <property type="nucleotide sequence ID" value="NZ_FXTZ01000008.1"/>
</dbReference>
<protein>
    <submittedName>
        <fullName evidence="2">Type 2 lantibiotic biosynthesis protein LanM</fullName>
    </submittedName>
</protein>
<dbReference type="NCBIfam" id="TIGR03897">
    <property type="entry name" value="lanti_2_LanM"/>
    <property type="match status" value="1"/>
</dbReference>
<sequence>MENETLQITETALDKIPFVDIFPSYTESFLSEVKKMNVSITLMDKFHVTLLQQLSSIAEVTLQEELDFFKKNQSGDYEQFVGNTRLILEEKYPVLDLILKRTTTNYLLHIRNIFSNFSKDFNCIAETFSLNTHKNITIEDIDADLGDGHSGESTALVTLSGGTKLIYKPRNIEITNAYNRFISWLNSKLNTDLKTLKYIAFEHYGWLEFAAYEPVHSSGELKEYYYKAGILLAAAFLLGSKDCHYENIIACGRNPIIIDHETIVQPVLSDLSLRTWDEQHKAPLFSVLESMLIVNKDTGSPVEYAGFGNNGSLEVMNLEKQIISPNSIDCKRDTRFIFRKLIKNNVPVYYDNPVFANDYKNYFIKGFSAAYDTFIMYREELNSLYSPLKSFENKKIRYVWRPTFVYFRILQYMRGASFMKSFETYSSKLYALMSKAYQKEGTENYHFILDHEMKQMLNGDIPFFMLNSLDCHLEENSFRIFKYNSLENIQQRLKLLSTDHKNQQIEYISKWLQ</sequence>
<dbReference type="InterPro" id="IPR017146">
    <property type="entry name" value="Lanti_2_LanM"/>
</dbReference>
<dbReference type="InterPro" id="IPR025410">
    <property type="entry name" value="Lant_dehyd"/>
</dbReference>
<evidence type="ECO:0000313" key="3">
    <source>
        <dbReference type="Proteomes" id="UP001157960"/>
    </source>
</evidence>
<organism evidence="2 3">
    <name type="scientific">Chryseobacterium profundimaris</name>
    <dbReference type="NCBI Taxonomy" id="1387275"/>
    <lineage>
        <taxon>Bacteria</taxon>
        <taxon>Pseudomonadati</taxon>
        <taxon>Bacteroidota</taxon>
        <taxon>Flavobacteriia</taxon>
        <taxon>Flavobacteriales</taxon>
        <taxon>Weeksellaceae</taxon>
        <taxon>Chryseobacterium group</taxon>
        <taxon>Chryseobacterium</taxon>
    </lineage>
</organism>
<reference evidence="2 3" key="1">
    <citation type="submission" date="2017-05" db="EMBL/GenBank/DDBJ databases">
        <authorList>
            <person name="Varghese N."/>
            <person name="Submissions S."/>
        </authorList>
    </citation>
    <scope>NUCLEOTIDE SEQUENCE [LARGE SCALE GENOMIC DNA]</scope>
    <source>
        <strain evidence="2 3">DSM 28214</strain>
    </source>
</reference>
<evidence type="ECO:0000313" key="2">
    <source>
        <dbReference type="EMBL" id="SMP25634.1"/>
    </source>
</evidence>
<dbReference type="Proteomes" id="UP001157960">
    <property type="component" value="Unassembled WGS sequence"/>
</dbReference>
<name>A0ABY1P5R5_9FLAO</name>
<dbReference type="Pfam" id="PF13575">
    <property type="entry name" value="DUF4135"/>
    <property type="match status" value="1"/>
</dbReference>
<evidence type="ECO:0000259" key="1">
    <source>
        <dbReference type="Pfam" id="PF13575"/>
    </source>
</evidence>
<gene>
    <name evidence="2" type="ORF">SAMN06264346_108182</name>
</gene>